<evidence type="ECO:0000313" key="2">
    <source>
        <dbReference type="EMBL" id="CAK0910339.1"/>
    </source>
</evidence>
<keyword evidence="3" id="KW-1185">Reference proteome</keyword>
<comment type="caution">
    <text evidence="2">The sequence shown here is derived from an EMBL/GenBank/DDBJ whole genome shotgun (WGS) entry which is preliminary data.</text>
</comment>
<feature type="region of interest" description="Disordered" evidence="1">
    <location>
        <begin position="29"/>
        <end position="64"/>
    </location>
</feature>
<proteinExistence type="predicted"/>
<accession>A0ABN9YHR0</accession>
<feature type="compositionally biased region" description="Basic residues" evidence="1">
    <location>
        <begin position="158"/>
        <end position="173"/>
    </location>
</feature>
<evidence type="ECO:0000313" key="3">
    <source>
        <dbReference type="Proteomes" id="UP001189429"/>
    </source>
</evidence>
<protein>
    <submittedName>
        <fullName evidence="2">Uncharacterized protein</fullName>
    </submittedName>
</protein>
<feature type="region of interest" description="Disordered" evidence="1">
    <location>
        <begin position="149"/>
        <end position="173"/>
    </location>
</feature>
<reference evidence="2" key="1">
    <citation type="submission" date="2023-10" db="EMBL/GenBank/DDBJ databases">
        <authorList>
            <person name="Chen Y."/>
            <person name="Shah S."/>
            <person name="Dougan E. K."/>
            <person name="Thang M."/>
            <person name="Chan C."/>
        </authorList>
    </citation>
    <scope>NUCLEOTIDE SEQUENCE [LARGE SCALE GENOMIC DNA]</scope>
</reference>
<sequence length="173" mass="18537">MAGLQMSVTLAELDAIEVDEATIEGTAAAGADSSAGMPKRQAVAVAPPPGSGDSTGRALQASSGPPPQYFTLSGQFFQNWHQQEVLAHFDLVAAALASTPDAPNGVAECCRNWTAFRVVLIKLGYASASSDPWKTMAWCLRRRPLRPVSARQHSGTHLGRRRAGQRKTRTRPR</sequence>
<dbReference type="Proteomes" id="UP001189429">
    <property type="component" value="Unassembled WGS sequence"/>
</dbReference>
<name>A0ABN9YHR0_9DINO</name>
<gene>
    <name evidence="2" type="ORF">PCOR1329_LOCUS84542</name>
</gene>
<evidence type="ECO:0000256" key="1">
    <source>
        <dbReference type="SAM" id="MobiDB-lite"/>
    </source>
</evidence>
<dbReference type="EMBL" id="CAUYUJ010022376">
    <property type="protein sequence ID" value="CAK0910339.1"/>
    <property type="molecule type" value="Genomic_DNA"/>
</dbReference>
<organism evidence="2 3">
    <name type="scientific">Prorocentrum cordatum</name>
    <dbReference type="NCBI Taxonomy" id="2364126"/>
    <lineage>
        <taxon>Eukaryota</taxon>
        <taxon>Sar</taxon>
        <taxon>Alveolata</taxon>
        <taxon>Dinophyceae</taxon>
        <taxon>Prorocentrales</taxon>
        <taxon>Prorocentraceae</taxon>
        <taxon>Prorocentrum</taxon>
    </lineage>
</organism>